<name>A0A7C8INF9_9PEZI</name>
<dbReference type="PANTHER" id="PTHR43976:SF16">
    <property type="entry name" value="SHORT-CHAIN DEHYDROGENASE_REDUCTASE FAMILY PROTEIN"/>
    <property type="match status" value="1"/>
</dbReference>
<dbReference type="Pfam" id="PF00106">
    <property type="entry name" value="adh_short"/>
    <property type="match status" value="1"/>
</dbReference>
<feature type="region of interest" description="Disordered" evidence="3">
    <location>
        <begin position="440"/>
        <end position="462"/>
    </location>
</feature>
<evidence type="ECO:0000256" key="3">
    <source>
        <dbReference type="SAM" id="MobiDB-lite"/>
    </source>
</evidence>
<dbReference type="SUPFAM" id="SSF51735">
    <property type="entry name" value="NAD(P)-binding Rossmann-fold domains"/>
    <property type="match status" value="1"/>
</dbReference>
<dbReference type="InterPro" id="IPR002347">
    <property type="entry name" value="SDR_fam"/>
</dbReference>
<accession>A0A7C8INF9</accession>
<feature type="compositionally biased region" description="Acidic residues" evidence="3">
    <location>
        <begin position="440"/>
        <end position="456"/>
    </location>
</feature>
<comment type="similarity">
    <text evidence="1">Belongs to the short-chain dehydrogenases/reductases (SDR) family.</text>
</comment>
<dbReference type="AlphaFoldDB" id="A0A7C8INF9"/>
<dbReference type="InParanoid" id="A0A7C8INF9"/>
<dbReference type="Gene3D" id="3.40.50.720">
    <property type="entry name" value="NAD(P)-binding Rossmann-like Domain"/>
    <property type="match status" value="1"/>
</dbReference>
<organism evidence="4 5">
    <name type="scientific">Xylaria multiplex</name>
    <dbReference type="NCBI Taxonomy" id="323545"/>
    <lineage>
        <taxon>Eukaryota</taxon>
        <taxon>Fungi</taxon>
        <taxon>Dikarya</taxon>
        <taxon>Ascomycota</taxon>
        <taxon>Pezizomycotina</taxon>
        <taxon>Sordariomycetes</taxon>
        <taxon>Xylariomycetidae</taxon>
        <taxon>Xylariales</taxon>
        <taxon>Xylariaceae</taxon>
        <taxon>Xylaria</taxon>
    </lineage>
</organism>
<comment type="caution">
    <text evidence="4">The sequence shown here is derived from an EMBL/GenBank/DDBJ whole genome shotgun (WGS) entry which is preliminary data.</text>
</comment>
<evidence type="ECO:0000256" key="1">
    <source>
        <dbReference type="ARBA" id="ARBA00006484"/>
    </source>
</evidence>
<keyword evidence="5" id="KW-1185">Reference proteome</keyword>
<sequence>MFGIMIKALRHPGLAFERTSLLSNEKLATRFKAAVIGRTDHIGLEDLLLDVEKRLKTIFSICLQHREFYTAASGSEVFWGIASEQWDTLEHVDSDEVAAFVQACEVARENCDPGIPTGELSDMVDEFIKMHKSMLAQGPEKHFKVSLFPLAISQASPEHLNSAIRNYITTAVPLWPPSYFTEQEAAWLCHNHVLSQIYGLTTCMDITKADDFPQVPDAYAHPLDIRIFLAFIGLVNLSADRKISLCMTPITFWDDDERRDWHLATGGASKFCWTTWEFCQWAREEFGRGREVVIGLYPKSTASPKKTPGSGLKNHSTLSGTPDEMFISRKRLLADPAYYEDKYDIYANSGMDFKSAFFQDVESHFHITSFWYGGEVPNAFADFGIPLRDSVSTSCSFIALAVQGRIPQSGLDDERWSFSEEIPEKMRYWEIQDEEEEHELVEEVEGEEEGDTDSELESSGNDTERIGQALAELIAQTSNRVVATARKPSSLLSIPTNERVLKLGLDVNSNASIDAALDATLKKFGRIDVVVNNAGYTLVGDTESAGDAESRAIMDTNFWGVVNVSKRALGIMRDVNAKNGQQGGVIVNMSSMGGWSGYPGGSFYHASKFAVEGWTESVAKELPSSWNTNGVDHLVHLCNIEPGGVKTNYATSSLKNMAERHPAYNDPSYPTNLLLSYMSSEHGRSLWAEPSALAAAIYQVVSRGSRIPIRVPLGADAWGMIAKDLEDIKKDLDDLKDISLGVGDPKQLETINFLK</sequence>
<reference evidence="4 5" key="1">
    <citation type="submission" date="2019-12" db="EMBL/GenBank/DDBJ databases">
        <title>Draft genome sequence of the ascomycete Xylaria multiplex DSM 110363.</title>
        <authorList>
            <person name="Buettner E."/>
            <person name="Kellner H."/>
        </authorList>
    </citation>
    <scope>NUCLEOTIDE SEQUENCE [LARGE SCALE GENOMIC DNA]</scope>
    <source>
        <strain evidence="4 5">DSM 110363</strain>
    </source>
</reference>
<gene>
    <name evidence="4" type="ORF">GQX73_g5363</name>
</gene>
<protein>
    <submittedName>
        <fullName evidence="4">Uncharacterized protein</fullName>
    </submittedName>
</protein>
<dbReference type="PRINTS" id="PR00081">
    <property type="entry name" value="GDHRDH"/>
</dbReference>
<evidence type="ECO:0000256" key="2">
    <source>
        <dbReference type="ARBA" id="ARBA00023002"/>
    </source>
</evidence>
<dbReference type="GO" id="GO:0016491">
    <property type="term" value="F:oxidoreductase activity"/>
    <property type="evidence" value="ECO:0007669"/>
    <property type="project" value="UniProtKB-KW"/>
</dbReference>
<keyword evidence="2" id="KW-0560">Oxidoreductase</keyword>
<dbReference type="InterPro" id="IPR051911">
    <property type="entry name" value="SDR_oxidoreductase"/>
</dbReference>
<proteinExistence type="inferred from homology"/>
<dbReference type="OrthoDB" id="4839021at2759"/>
<dbReference type="InterPro" id="IPR036291">
    <property type="entry name" value="NAD(P)-bd_dom_sf"/>
</dbReference>
<evidence type="ECO:0000313" key="4">
    <source>
        <dbReference type="EMBL" id="KAF2968186.1"/>
    </source>
</evidence>
<dbReference type="EMBL" id="WUBL01000055">
    <property type="protein sequence ID" value="KAF2968186.1"/>
    <property type="molecule type" value="Genomic_DNA"/>
</dbReference>
<evidence type="ECO:0000313" key="5">
    <source>
        <dbReference type="Proteomes" id="UP000481858"/>
    </source>
</evidence>
<dbReference type="PRINTS" id="PR00080">
    <property type="entry name" value="SDRFAMILY"/>
</dbReference>
<dbReference type="Proteomes" id="UP000481858">
    <property type="component" value="Unassembled WGS sequence"/>
</dbReference>
<dbReference type="PANTHER" id="PTHR43976">
    <property type="entry name" value="SHORT CHAIN DEHYDROGENASE"/>
    <property type="match status" value="1"/>
</dbReference>